<dbReference type="EMBL" id="JACHVA010000134">
    <property type="protein sequence ID" value="MBC2603865.1"/>
    <property type="molecule type" value="Genomic_DNA"/>
</dbReference>
<sequence>MNRDTSEIVSELKGQRSEILQEWLDRRQVNASREGVTLQSRKAWMDHIPKIFDQVVEALALETANKNGDGKAHGKTRLQQGFDLAEAILDLNLLEEILSDRVGECIGSCEEETFTPVAVHEINRIISLFFNHCVVESAYTYLRREDQMHQRREIQLRRRIDSLGDRLQENLKVVCASAHDLKGSNDVLVRLAEHALNNNGNGSDPKALLQALSRGLIYNQQILDDLSILSINRPPGKPEKVDAEEVIRTIGWRCALAFGDPESRIKWKRTEKLALHLHRLALERIISNLIDNAFSHGGDAPVTLEWYSSEEKENQWVFEIENEVADDLEAVDSETDVWVEEPRFLEMGLGLSVVSSLLDSLDGKLLFRLDSDRRLRIRATLAIHIETHEEPREERTAETSGSY</sequence>
<dbReference type="AlphaFoldDB" id="A0A7X1B1F5"/>
<gene>
    <name evidence="2" type="ORF">H5P30_18965</name>
</gene>
<dbReference type="Gene3D" id="3.30.565.10">
    <property type="entry name" value="Histidine kinase-like ATPase, C-terminal domain"/>
    <property type="match status" value="1"/>
</dbReference>
<name>A0A7X1B1F5_9BACT</name>
<dbReference type="Pfam" id="PF02518">
    <property type="entry name" value="HATPase_c"/>
    <property type="match status" value="1"/>
</dbReference>
<dbReference type="SUPFAM" id="SSF55874">
    <property type="entry name" value="ATPase domain of HSP90 chaperone/DNA topoisomerase II/histidine kinase"/>
    <property type="match status" value="1"/>
</dbReference>
<evidence type="ECO:0000313" key="3">
    <source>
        <dbReference type="Proteomes" id="UP000525652"/>
    </source>
</evidence>
<accession>A0A7X1B1F5</accession>
<dbReference type="InterPro" id="IPR003594">
    <property type="entry name" value="HATPase_dom"/>
</dbReference>
<proteinExistence type="predicted"/>
<dbReference type="RefSeq" id="WP_185694483.1">
    <property type="nucleotide sequence ID" value="NZ_JACHVA010000134.1"/>
</dbReference>
<keyword evidence="3" id="KW-1185">Reference proteome</keyword>
<organism evidence="2 3">
    <name type="scientific">Puniceicoccus vermicola</name>
    <dbReference type="NCBI Taxonomy" id="388746"/>
    <lineage>
        <taxon>Bacteria</taxon>
        <taxon>Pseudomonadati</taxon>
        <taxon>Verrucomicrobiota</taxon>
        <taxon>Opitutia</taxon>
        <taxon>Puniceicoccales</taxon>
        <taxon>Puniceicoccaceae</taxon>
        <taxon>Puniceicoccus</taxon>
    </lineage>
</organism>
<dbReference type="Proteomes" id="UP000525652">
    <property type="component" value="Unassembled WGS sequence"/>
</dbReference>
<evidence type="ECO:0000313" key="2">
    <source>
        <dbReference type="EMBL" id="MBC2603865.1"/>
    </source>
</evidence>
<evidence type="ECO:0000259" key="1">
    <source>
        <dbReference type="Pfam" id="PF02518"/>
    </source>
</evidence>
<reference evidence="2 3" key="1">
    <citation type="submission" date="2020-07" db="EMBL/GenBank/DDBJ databases">
        <authorList>
            <person name="Feng X."/>
        </authorList>
    </citation>
    <scope>NUCLEOTIDE SEQUENCE [LARGE SCALE GENOMIC DNA]</scope>
    <source>
        <strain evidence="2 3">JCM14086</strain>
    </source>
</reference>
<dbReference type="InterPro" id="IPR036890">
    <property type="entry name" value="HATPase_C_sf"/>
</dbReference>
<comment type="caution">
    <text evidence="2">The sequence shown here is derived from an EMBL/GenBank/DDBJ whole genome shotgun (WGS) entry which is preliminary data.</text>
</comment>
<protein>
    <submittedName>
        <fullName evidence="2">RsbRD N-terminal domain-containing protein</fullName>
    </submittedName>
</protein>
<feature type="domain" description="Histidine kinase/HSP90-like ATPase" evidence="1">
    <location>
        <begin position="280"/>
        <end position="381"/>
    </location>
</feature>